<dbReference type="EMBL" id="QWDD01000001">
    <property type="protein sequence ID" value="RNJ51160.1"/>
    <property type="molecule type" value="Genomic_DNA"/>
</dbReference>
<comment type="caution">
    <text evidence="8">The sequence shown here is derived from an EMBL/GenBank/DDBJ whole genome shotgun (WGS) entry which is preliminary data.</text>
</comment>
<evidence type="ECO:0000313" key="3">
    <source>
        <dbReference type="EMBL" id="RNJ49315.1"/>
    </source>
</evidence>
<dbReference type="PANTHER" id="PTHR35004">
    <property type="entry name" value="TRANSPOSASE RV3428C-RELATED"/>
    <property type="match status" value="1"/>
</dbReference>
<organism evidence="8 11">
    <name type="scientific">Methylocystis hirsuta</name>
    <dbReference type="NCBI Taxonomy" id="369798"/>
    <lineage>
        <taxon>Bacteria</taxon>
        <taxon>Pseudomonadati</taxon>
        <taxon>Pseudomonadota</taxon>
        <taxon>Alphaproteobacteria</taxon>
        <taxon>Hyphomicrobiales</taxon>
        <taxon>Methylocystaceae</taxon>
        <taxon>Methylocystis</taxon>
    </lineage>
</organism>
<keyword evidence="11" id="KW-1185">Reference proteome</keyword>
<dbReference type="RefSeq" id="WP_123174660.1">
    <property type="nucleotide sequence ID" value="NZ_QWDD01000001.1"/>
</dbReference>
<dbReference type="AlphaFoldDB" id="A0A3M9XRB8"/>
<dbReference type="GO" id="GO:0003676">
    <property type="term" value="F:nucleic acid binding"/>
    <property type="evidence" value="ECO:0007669"/>
    <property type="project" value="InterPro"/>
</dbReference>
<dbReference type="NCBIfam" id="NF033594">
    <property type="entry name" value="transpos_ISNCY_2"/>
    <property type="match status" value="1"/>
</dbReference>
<reference evidence="8 11" key="1">
    <citation type="submission" date="2018-08" db="EMBL/GenBank/DDBJ databases">
        <title>Genome sequence of Methylocystis hirsuta CSC1, a methanotroph able to accumulate PHAs.</title>
        <authorList>
            <person name="Bordel S."/>
            <person name="Rodriguez E."/>
            <person name="Gancedo J."/>
            <person name="Munoz R."/>
        </authorList>
    </citation>
    <scope>NUCLEOTIDE SEQUENCE [LARGE SCALE GENOMIC DNA]</scope>
    <source>
        <strain evidence="8 11">CSC1</strain>
    </source>
</reference>
<evidence type="ECO:0000313" key="4">
    <source>
        <dbReference type="EMBL" id="RNJ50078.1"/>
    </source>
</evidence>
<dbReference type="InterPro" id="IPR012337">
    <property type="entry name" value="RNaseH-like_sf"/>
</dbReference>
<accession>A0A3M9XRB8</accession>
<dbReference type="EMBL" id="QWDD01000001">
    <property type="protein sequence ID" value="RNJ50574.1"/>
    <property type="molecule type" value="Genomic_DNA"/>
</dbReference>
<name>A0A3M9XRB8_9HYPH</name>
<dbReference type="Proteomes" id="UP000268623">
    <property type="component" value="Unassembled WGS sequence"/>
</dbReference>
<proteinExistence type="predicted"/>
<sequence>MIKFLSLLSRYEAAEFSQLEAAELLGVGERTFRRWRQRYEEEGEAGLLDRRLGKASVKRVPVDRSEEVEALYRGRYAGFTAKHFHEHLVRMHGFKWGYTWTKTFLHGRGLLEKAPKRGAHRRKRERRPLPGMMLHQDGSRHVWLEGRPALDLIVTLDDATSQIYSAFLVEEEGTASTFRALAEVFGEHGLPLSLYTDRGAHYFHTPEAGGKVDRSKPTQVGRALAHLGVEHIAAYSPQARGRSERVFQTLQDRLVKELALAGIDTVAAANRFLREVYIPSHNARFAVAPTQEGSAFVAISGVDLCEILCVQEERQVGNDNCVSFNRLKLQIPESPLRAHFVKARVKVRCYPDGTHAVFHGPRCLARYDEKGALQEERKAA</sequence>
<evidence type="ECO:0000313" key="8">
    <source>
        <dbReference type="EMBL" id="RNJ50574.1"/>
    </source>
</evidence>
<protein>
    <submittedName>
        <fullName evidence="8">ISNCY family transposase</fullName>
    </submittedName>
</protein>
<dbReference type="SUPFAM" id="SSF53098">
    <property type="entry name" value="Ribonuclease H-like"/>
    <property type="match status" value="1"/>
</dbReference>
<dbReference type="SUPFAM" id="SSF46689">
    <property type="entry name" value="Homeodomain-like"/>
    <property type="match status" value="1"/>
</dbReference>
<dbReference type="EMBL" id="QWDD01000001">
    <property type="protein sequence ID" value="RNJ49315.1"/>
    <property type="molecule type" value="Genomic_DNA"/>
</dbReference>
<dbReference type="EMBL" id="QWDD01000001">
    <property type="protein sequence ID" value="RNJ50882.1"/>
    <property type="molecule type" value="Genomic_DNA"/>
</dbReference>
<feature type="domain" description="Integrase catalytic" evidence="1">
    <location>
        <begin position="124"/>
        <end position="297"/>
    </location>
</feature>
<dbReference type="PANTHER" id="PTHR35004:SF7">
    <property type="entry name" value="INTEGRASE PROTEIN"/>
    <property type="match status" value="1"/>
</dbReference>
<gene>
    <name evidence="2" type="ORF">D1O30_02485</name>
    <name evidence="3" type="ORF">D1O30_06595</name>
    <name evidence="4" type="ORF">D1O30_11175</name>
    <name evidence="5" type="ORF">D1O30_12725</name>
    <name evidence="6" type="ORF">D1O30_13815</name>
    <name evidence="7" type="ORF">D1O30_14070</name>
    <name evidence="8" type="ORF">D1O30_14270</name>
    <name evidence="9" type="ORF">D1O30_16110</name>
    <name evidence="10" type="ORF">D1O30_17700</name>
</gene>
<dbReference type="EMBL" id="QWDD01000001">
    <property type="protein sequence ID" value="RNJ50332.1"/>
    <property type="molecule type" value="Genomic_DNA"/>
</dbReference>
<dbReference type="Gene3D" id="3.30.420.10">
    <property type="entry name" value="Ribonuclease H-like superfamily/Ribonuclease H"/>
    <property type="match status" value="1"/>
</dbReference>
<dbReference type="InterPro" id="IPR036397">
    <property type="entry name" value="RNaseH_sf"/>
</dbReference>
<dbReference type="EMBL" id="QWDD01000001">
    <property type="protein sequence ID" value="RNJ50078.1"/>
    <property type="molecule type" value="Genomic_DNA"/>
</dbReference>
<evidence type="ECO:0000259" key="1">
    <source>
        <dbReference type="PROSITE" id="PS50994"/>
    </source>
</evidence>
<evidence type="ECO:0000313" key="9">
    <source>
        <dbReference type="EMBL" id="RNJ50882.1"/>
    </source>
</evidence>
<evidence type="ECO:0000313" key="7">
    <source>
        <dbReference type="EMBL" id="RNJ50538.1"/>
    </source>
</evidence>
<dbReference type="OrthoDB" id="7319221at2"/>
<dbReference type="InterPro" id="IPR047797">
    <property type="entry name" value="ISNCY_transpos"/>
</dbReference>
<evidence type="ECO:0000313" key="5">
    <source>
        <dbReference type="EMBL" id="RNJ50332.1"/>
    </source>
</evidence>
<dbReference type="InterPro" id="IPR001584">
    <property type="entry name" value="Integrase_cat-core"/>
</dbReference>
<dbReference type="PROSITE" id="PS50994">
    <property type="entry name" value="INTEGRASE"/>
    <property type="match status" value="1"/>
</dbReference>
<dbReference type="EMBL" id="QWDD01000001">
    <property type="protein sequence ID" value="RNJ50497.1"/>
    <property type="molecule type" value="Genomic_DNA"/>
</dbReference>
<evidence type="ECO:0000313" key="6">
    <source>
        <dbReference type="EMBL" id="RNJ50497.1"/>
    </source>
</evidence>
<evidence type="ECO:0000313" key="2">
    <source>
        <dbReference type="EMBL" id="RNJ48663.1"/>
    </source>
</evidence>
<dbReference type="InterPro" id="IPR009057">
    <property type="entry name" value="Homeodomain-like_sf"/>
</dbReference>
<evidence type="ECO:0000313" key="10">
    <source>
        <dbReference type="EMBL" id="RNJ51160.1"/>
    </source>
</evidence>
<dbReference type="EMBL" id="QWDD01000001">
    <property type="protein sequence ID" value="RNJ50538.1"/>
    <property type="molecule type" value="Genomic_DNA"/>
</dbReference>
<dbReference type="GO" id="GO:0015074">
    <property type="term" value="P:DNA integration"/>
    <property type="evidence" value="ECO:0007669"/>
    <property type="project" value="InterPro"/>
</dbReference>
<dbReference type="Pfam" id="PF13518">
    <property type="entry name" value="HTH_28"/>
    <property type="match status" value="1"/>
</dbReference>
<dbReference type="InterPro" id="IPR055247">
    <property type="entry name" value="InsJ-like_HTH"/>
</dbReference>
<evidence type="ECO:0000313" key="11">
    <source>
        <dbReference type="Proteomes" id="UP000268623"/>
    </source>
</evidence>
<dbReference type="EMBL" id="QWDD01000001">
    <property type="protein sequence ID" value="RNJ48663.1"/>
    <property type="molecule type" value="Genomic_DNA"/>
</dbReference>